<dbReference type="InterPro" id="IPR000453">
    <property type="entry name" value="Chorismate_synth"/>
</dbReference>
<dbReference type="UniPathway" id="UPA00053">
    <property type="reaction ID" value="UER00090"/>
</dbReference>
<comment type="caution">
    <text evidence="8">The sequence shown here is derived from an EMBL/GenBank/DDBJ whole genome shotgun (WGS) entry which is preliminary data.</text>
</comment>
<sequence length="87" mass="9466">MKFGTKDALAIAERSSARETAARVAAGAIAKLWLREFNIHTFGYVVSIGISPFPRPLSHSPPLMGGVRGGWRKSGETSSLTQLRKLR</sequence>
<dbReference type="GO" id="GO:0009073">
    <property type="term" value="P:aromatic amino acid family biosynthetic process"/>
    <property type="evidence" value="ECO:0007669"/>
    <property type="project" value="UniProtKB-KW"/>
</dbReference>
<dbReference type="EMBL" id="BARV01024444">
    <property type="protein sequence ID" value="GAI46412.1"/>
    <property type="molecule type" value="Genomic_DNA"/>
</dbReference>
<evidence type="ECO:0000256" key="1">
    <source>
        <dbReference type="ARBA" id="ARBA00005044"/>
    </source>
</evidence>
<protein>
    <recommendedName>
        <fullName evidence="3">chorismate synthase</fullName>
        <ecNumber evidence="3">4.2.3.5</ecNumber>
    </recommendedName>
</protein>
<gene>
    <name evidence="8" type="ORF">S06H3_39903</name>
</gene>
<name>X1NQS6_9ZZZZ</name>
<evidence type="ECO:0000256" key="3">
    <source>
        <dbReference type="ARBA" id="ARBA00013036"/>
    </source>
</evidence>
<dbReference type="GO" id="GO:0008652">
    <property type="term" value="P:amino acid biosynthetic process"/>
    <property type="evidence" value="ECO:0007669"/>
    <property type="project" value="UniProtKB-KW"/>
</dbReference>
<dbReference type="InterPro" id="IPR035904">
    <property type="entry name" value="Chorismate_synth_AroC_sf"/>
</dbReference>
<organism evidence="8">
    <name type="scientific">marine sediment metagenome</name>
    <dbReference type="NCBI Taxonomy" id="412755"/>
    <lineage>
        <taxon>unclassified sequences</taxon>
        <taxon>metagenomes</taxon>
        <taxon>ecological metagenomes</taxon>
    </lineage>
</organism>
<dbReference type="GO" id="GO:0004107">
    <property type="term" value="F:chorismate synthase activity"/>
    <property type="evidence" value="ECO:0007669"/>
    <property type="project" value="UniProtKB-EC"/>
</dbReference>
<dbReference type="SUPFAM" id="SSF103263">
    <property type="entry name" value="Chorismate synthase, AroC"/>
    <property type="match status" value="1"/>
</dbReference>
<proteinExistence type="inferred from homology"/>
<evidence type="ECO:0000256" key="2">
    <source>
        <dbReference type="ARBA" id="ARBA00008014"/>
    </source>
</evidence>
<accession>X1NQS6</accession>
<dbReference type="GO" id="GO:0009423">
    <property type="term" value="P:chorismate biosynthetic process"/>
    <property type="evidence" value="ECO:0007669"/>
    <property type="project" value="UniProtKB-UniPathway"/>
</dbReference>
<dbReference type="Gene3D" id="3.60.150.10">
    <property type="entry name" value="Chorismate synthase AroC"/>
    <property type="match status" value="1"/>
</dbReference>
<feature type="region of interest" description="Disordered" evidence="7">
    <location>
        <begin position="64"/>
        <end position="87"/>
    </location>
</feature>
<evidence type="ECO:0000313" key="8">
    <source>
        <dbReference type="EMBL" id="GAI46412.1"/>
    </source>
</evidence>
<comment type="similarity">
    <text evidence="2">Belongs to the chorismate synthase family.</text>
</comment>
<dbReference type="InterPro" id="IPR020541">
    <property type="entry name" value="Chorismate_synthase_CS"/>
</dbReference>
<evidence type="ECO:0000256" key="5">
    <source>
        <dbReference type="ARBA" id="ARBA00023141"/>
    </source>
</evidence>
<feature type="compositionally biased region" description="Polar residues" evidence="7">
    <location>
        <begin position="76"/>
        <end position="87"/>
    </location>
</feature>
<evidence type="ECO:0000256" key="7">
    <source>
        <dbReference type="SAM" id="MobiDB-lite"/>
    </source>
</evidence>
<reference evidence="8" key="1">
    <citation type="journal article" date="2014" name="Front. Microbiol.">
        <title>High frequency of phylogenetically diverse reductive dehalogenase-homologous genes in deep subseafloor sedimentary metagenomes.</title>
        <authorList>
            <person name="Kawai M."/>
            <person name="Futagami T."/>
            <person name="Toyoda A."/>
            <person name="Takaki Y."/>
            <person name="Nishi S."/>
            <person name="Hori S."/>
            <person name="Arai W."/>
            <person name="Tsubouchi T."/>
            <person name="Morono Y."/>
            <person name="Uchiyama I."/>
            <person name="Ito T."/>
            <person name="Fujiyama A."/>
            <person name="Inagaki F."/>
            <person name="Takami H."/>
        </authorList>
    </citation>
    <scope>NUCLEOTIDE SEQUENCE</scope>
    <source>
        <strain evidence="8">Expedition CK06-06</strain>
    </source>
</reference>
<comment type="pathway">
    <text evidence="1">Metabolic intermediate biosynthesis; chorismate biosynthesis; chorismate from D-erythrose 4-phosphate and phosphoenolpyruvate: step 7/7.</text>
</comment>
<keyword evidence="4" id="KW-0028">Amino-acid biosynthesis</keyword>
<dbReference type="EC" id="4.2.3.5" evidence="3"/>
<evidence type="ECO:0000256" key="4">
    <source>
        <dbReference type="ARBA" id="ARBA00022605"/>
    </source>
</evidence>
<keyword evidence="6" id="KW-0456">Lyase</keyword>
<dbReference type="AlphaFoldDB" id="X1NQS6"/>
<evidence type="ECO:0000256" key="6">
    <source>
        <dbReference type="ARBA" id="ARBA00023239"/>
    </source>
</evidence>
<dbReference type="Pfam" id="PF01264">
    <property type="entry name" value="Chorismate_synt"/>
    <property type="match status" value="1"/>
</dbReference>
<keyword evidence="5" id="KW-0057">Aromatic amino acid biosynthesis</keyword>
<dbReference type="PROSITE" id="PS00788">
    <property type="entry name" value="CHORISMATE_SYNTHASE_2"/>
    <property type="match status" value="1"/>
</dbReference>
<feature type="non-terminal residue" evidence="8">
    <location>
        <position position="87"/>
    </location>
</feature>